<accession>A0A0C3Q5Y9</accession>
<organism evidence="1 2">
    <name type="scientific">Tulasnella calospora MUT 4182</name>
    <dbReference type="NCBI Taxonomy" id="1051891"/>
    <lineage>
        <taxon>Eukaryota</taxon>
        <taxon>Fungi</taxon>
        <taxon>Dikarya</taxon>
        <taxon>Basidiomycota</taxon>
        <taxon>Agaricomycotina</taxon>
        <taxon>Agaricomycetes</taxon>
        <taxon>Cantharellales</taxon>
        <taxon>Tulasnellaceae</taxon>
        <taxon>Tulasnella</taxon>
    </lineage>
</organism>
<gene>
    <name evidence="1" type="ORF">M407DRAFT_99083</name>
</gene>
<protein>
    <submittedName>
        <fullName evidence="1">Uncharacterized protein</fullName>
    </submittedName>
</protein>
<name>A0A0C3Q5Y9_9AGAM</name>
<keyword evidence="2" id="KW-1185">Reference proteome</keyword>
<reference evidence="1 2" key="1">
    <citation type="submission" date="2014-04" db="EMBL/GenBank/DDBJ databases">
        <authorList>
            <consortium name="DOE Joint Genome Institute"/>
            <person name="Kuo A."/>
            <person name="Girlanda M."/>
            <person name="Perotto S."/>
            <person name="Kohler A."/>
            <person name="Nagy L.G."/>
            <person name="Floudas D."/>
            <person name="Copeland A."/>
            <person name="Barry K.W."/>
            <person name="Cichocki N."/>
            <person name="Veneault-Fourrey C."/>
            <person name="LaButti K."/>
            <person name="Lindquist E.A."/>
            <person name="Lipzen A."/>
            <person name="Lundell T."/>
            <person name="Morin E."/>
            <person name="Murat C."/>
            <person name="Sun H."/>
            <person name="Tunlid A."/>
            <person name="Henrissat B."/>
            <person name="Grigoriev I.V."/>
            <person name="Hibbett D.S."/>
            <person name="Martin F."/>
            <person name="Nordberg H.P."/>
            <person name="Cantor M.N."/>
            <person name="Hua S.X."/>
        </authorList>
    </citation>
    <scope>NUCLEOTIDE SEQUENCE [LARGE SCALE GENOMIC DNA]</scope>
    <source>
        <strain evidence="1 2">MUT 4182</strain>
    </source>
</reference>
<dbReference type="HOGENOM" id="CLU_2656255_0_0_1"/>
<sequence>MQKAHFADKCGVIYVLPRTNQCSFCIEFDMRITGFFSKTENRGHCNGVSVRTDPWWWRQGRALKASSGRENTPSST</sequence>
<proteinExistence type="predicted"/>
<evidence type="ECO:0000313" key="2">
    <source>
        <dbReference type="Proteomes" id="UP000054248"/>
    </source>
</evidence>
<dbReference type="Proteomes" id="UP000054248">
    <property type="component" value="Unassembled WGS sequence"/>
</dbReference>
<reference evidence="2" key="2">
    <citation type="submission" date="2015-01" db="EMBL/GenBank/DDBJ databases">
        <title>Evolutionary Origins and Diversification of the Mycorrhizal Mutualists.</title>
        <authorList>
            <consortium name="DOE Joint Genome Institute"/>
            <consortium name="Mycorrhizal Genomics Consortium"/>
            <person name="Kohler A."/>
            <person name="Kuo A."/>
            <person name="Nagy L.G."/>
            <person name="Floudas D."/>
            <person name="Copeland A."/>
            <person name="Barry K.W."/>
            <person name="Cichocki N."/>
            <person name="Veneault-Fourrey C."/>
            <person name="LaButti K."/>
            <person name="Lindquist E.A."/>
            <person name="Lipzen A."/>
            <person name="Lundell T."/>
            <person name="Morin E."/>
            <person name="Murat C."/>
            <person name="Riley R."/>
            <person name="Ohm R."/>
            <person name="Sun H."/>
            <person name="Tunlid A."/>
            <person name="Henrissat B."/>
            <person name="Grigoriev I.V."/>
            <person name="Hibbett D.S."/>
            <person name="Martin F."/>
        </authorList>
    </citation>
    <scope>NUCLEOTIDE SEQUENCE [LARGE SCALE GENOMIC DNA]</scope>
    <source>
        <strain evidence="2">MUT 4182</strain>
    </source>
</reference>
<evidence type="ECO:0000313" key="1">
    <source>
        <dbReference type="EMBL" id="KIO24625.1"/>
    </source>
</evidence>
<dbReference type="EMBL" id="KN823057">
    <property type="protein sequence ID" value="KIO24625.1"/>
    <property type="molecule type" value="Genomic_DNA"/>
</dbReference>
<dbReference type="AlphaFoldDB" id="A0A0C3Q5Y9"/>